<accession>A0A8J3J815</accession>
<comment type="caution">
    <text evidence="7">The sequence shown here is derived from an EMBL/GenBank/DDBJ whole genome shotgun (WGS) entry which is preliminary data.</text>
</comment>
<keyword evidence="2 5" id="KW-0812">Transmembrane</keyword>
<feature type="transmembrane region" description="Helical" evidence="5">
    <location>
        <begin position="169"/>
        <end position="190"/>
    </location>
</feature>
<dbReference type="PANTHER" id="PTHR23531">
    <property type="entry name" value="QUINOLENE RESISTANCE PROTEIN NORA"/>
    <property type="match status" value="1"/>
</dbReference>
<feature type="transmembrane region" description="Helical" evidence="5">
    <location>
        <begin position="107"/>
        <end position="130"/>
    </location>
</feature>
<name>A0A8J3J815_9ACTN</name>
<feature type="transmembrane region" description="Helical" evidence="5">
    <location>
        <begin position="335"/>
        <end position="355"/>
    </location>
</feature>
<dbReference type="Gene3D" id="1.20.1250.20">
    <property type="entry name" value="MFS general substrate transporter like domains"/>
    <property type="match status" value="1"/>
</dbReference>
<feature type="transmembrane region" description="Helical" evidence="5">
    <location>
        <begin position="142"/>
        <end position="163"/>
    </location>
</feature>
<feature type="transmembrane region" description="Helical" evidence="5">
    <location>
        <begin position="211"/>
        <end position="237"/>
    </location>
</feature>
<gene>
    <name evidence="7" type="ORF">Aru02nite_09720</name>
</gene>
<dbReference type="InterPro" id="IPR036259">
    <property type="entry name" value="MFS_trans_sf"/>
</dbReference>
<dbReference type="EMBL" id="BOMB01000004">
    <property type="protein sequence ID" value="GID10083.1"/>
    <property type="molecule type" value="Genomic_DNA"/>
</dbReference>
<sequence length="386" mass="38044">MTTACVTPARPALLSRALLLRCVSIVGSSLSFYLLLSVAPLYATATHAGDGAAGIATGALMVATVAGELACPRLVARHGYRRVLVAGLVLLGAPALVLTVAHSMAWIVAVCLVRGLGYAVTVVAGGALTAELVPAERRGEGLALVGVVSAAPSLAALPLGVWLAGHVGYTVVAVAAGVAALASIAAIPGLPDRRPAAAKATGIVAGLRTGALARPAVVFAATASAAGVLVTFLPLAAPRGATGTVALALLVQPAAATVARWLAGRYGDRYGAGRLVLPGLLASAAGILLTALLGSPLALVAGVTLFGLGFGVAQNATLTLMYSRVPTSGYGTVSALWNVAYDAGMGAGALGFGAVVGTVGYAPGFALTGVLMLVALAPALRDRRAR</sequence>
<feature type="transmembrane region" description="Helical" evidence="5">
    <location>
        <begin position="83"/>
        <end position="101"/>
    </location>
</feature>
<evidence type="ECO:0000256" key="1">
    <source>
        <dbReference type="ARBA" id="ARBA00004651"/>
    </source>
</evidence>
<dbReference type="InterPro" id="IPR011701">
    <property type="entry name" value="MFS"/>
</dbReference>
<feature type="transmembrane region" description="Helical" evidence="5">
    <location>
        <begin position="275"/>
        <end position="293"/>
    </location>
</feature>
<feature type="transmembrane region" description="Helical" evidence="5">
    <location>
        <begin position="51"/>
        <end position="71"/>
    </location>
</feature>
<keyword evidence="4 5" id="KW-0472">Membrane</keyword>
<comment type="subcellular location">
    <subcellularLocation>
        <location evidence="1">Cell membrane</location>
        <topology evidence="1">Multi-pass membrane protein</topology>
    </subcellularLocation>
</comment>
<feature type="transmembrane region" description="Helical" evidence="5">
    <location>
        <begin position="243"/>
        <end position="263"/>
    </location>
</feature>
<organism evidence="7 8">
    <name type="scientific">Actinocatenispora rupis</name>
    <dbReference type="NCBI Taxonomy" id="519421"/>
    <lineage>
        <taxon>Bacteria</taxon>
        <taxon>Bacillati</taxon>
        <taxon>Actinomycetota</taxon>
        <taxon>Actinomycetes</taxon>
        <taxon>Micromonosporales</taxon>
        <taxon>Micromonosporaceae</taxon>
        <taxon>Actinocatenispora</taxon>
    </lineage>
</organism>
<keyword evidence="8" id="KW-1185">Reference proteome</keyword>
<evidence type="ECO:0000256" key="3">
    <source>
        <dbReference type="ARBA" id="ARBA00022989"/>
    </source>
</evidence>
<feature type="transmembrane region" description="Helical" evidence="5">
    <location>
        <begin position="299"/>
        <end position="323"/>
    </location>
</feature>
<evidence type="ECO:0000259" key="6">
    <source>
        <dbReference type="PROSITE" id="PS50850"/>
    </source>
</evidence>
<feature type="domain" description="Major facilitator superfamily (MFS) profile" evidence="6">
    <location>
        <begin position="17"/>
        <end position="381"/>
    </location>
</feature>
<dbReference type="PANTHER" id="PTHR23531:SF1">
    <property type="entry name" value="QUINOLENE RESISTANCE PROTEIN NORA"/>
    <property type="match status" value="1"/>
</dbReference>
<proteinExistence type="predicted"/>
<dbReference type="GO" id="GO:0005886">
    <property type="term" value="C:plasma membrane"/>
    <property type="evidence" value="ECO:0007669"/>
    <property type="project" value="UniProtKB-SubCell"/>
</dbReference>
<dbReference type="InterPro" id="IPR052714">
    <property type="entry name" value="MFS_Exporter"/>
</dbReference>
<dbReference type="RefSeq" id="WP_203655189.1">
    <property type="nucleotide sequence ID" value="NZ_BAAAZM010000002.1"/>
</dbReference>
<evidence type="ECO:0000256" key="5">
    <source>
        <dbReference type="SAM" id="Phobius"/>
    </source>
</evidence>
<dbReference type="GO" id="GO:0022857">
    <property type="term" value="F:transmembrane transporter activity"/>
    <property type="evidence" value="ECO:0007669"/>
    <property type="project" value="InterPro"/>
</dbReference>
<keyword evidence="3 5" id="KW-1133">Transmembrane helix</keyword>
<evidence type="ECO:0000256" key="2">
    <source>
        <dbReference type="ARBA" id="ARBA00022692"/>
    </source>
</evidence>
<protein>
    <submittedName>
        <fullName evidence="7">MFS transporter</fullName>
    </submittedName>
</protein>
<dbReference type="AlphaFoldDB" id="A0A8J3J815"/>
<dbReference type="Pfam" id="PF07690">
    <property type="entry name" value="MFS_1"/>
    <property type="match status" value="1"/>
</dbReference>
<evidence type="ECO:0000256" key="4">
    <source>
        <dbReference type="ARBA" id="ARBA00023136"/>
    </source>
</evidence>
<reference evidence="7" key="1">
    <citation type="submission" date="2021-01" db="EMBL/GenBank/DDBJ databases">
        <title>Whole genome shotgun sequence of Actinocatenispora rupis NBRC 107355.</title>
        <authorList>
            <person name="Komaki H."/>
            <person name="Tamura T."/>
        </authorList>
    </citation>
    <scope>NUCLEOTIDE SEQUENCE</scope>
    <source>
        <strain evidence="7">NBRC 107355</strain>
    </source>
</reference>
<dbReference type="Proteomes" id="UP000612808">
    <property type="component" value="Unassembled WGS sequence"/>
</dbReference>
<dbReference type="PROSITE" id="PS50850">
    <property type="entry name" value="MFS"/>
    <property type="match status" value="1"/>
</dbReference>
<dbReference type="InterPro" id="IPR020846">
    <property type="entry name" value="MFS_dom"/>
</dbReference>
<evidence type="ECO:0000313" key="7">
    <source>
        <dbReference type="EMBL" id="GID10083.1"/>
    </source>
</evidence>
<feature type="transmembrane region" description="Helical" evidence="5">
    <location>
        <begin position="18"/>
        <end position="39"/>
    </location>
</feature>
<dbReference type="SUPFAM" id="SSF103473">
    <property type="entry name" value="MFS general substrate transporter"/>
    <property type="match status" value="1"/>
</dbReference>
<feature type="transmembrane region" description="Helical" evidence="5">
    <location>
        <begin position="361"/>
        <end position="380"/>
    </location>
</feature>
<evidence type="ECO:0000313" key="8">
    <source>
        <dbReference type="Proteomes" id="UP000612808"/>
    </source>
</evidence>